<name>A0ABS6JSE1_9BACI</name>
<organism evidence="2 3">
    <name type="scientific">Evansella alkalicola</name>
    <dbReference type="NCBI Taxonomy" id="745819"/>
    <lineage>
        <taxon>Bacteria</taxon>
        <taxon>Bacillati</taxon>
        <taxon>Bacillota</taxon>
        <taxon>Bacilli</taxon>
        <taxon>Bacillales</taxon>
        <taxon>Bacillaceae</taxon>
        <taxon>Evansella</taxon>
    </lineage>
</organism>
<protein>
    <submittedName>
        <fullName evidence="2">Uncharacterized protein</fullName>
    </submittedName>
</protein>
<evidence type="ECO:0000313" key="3">
    <source>
        <dbReference type="Proteomes" id="UP000790580"/>
    </source>
</evidence>
<accession>A0ABS6JSE1</accession>
<keyword evidence="1" id="KW-1133">Transmembrane helix</keyword>
<feature type="transmembrane region" description="Helical" evidence="1">
    <location>
        <begin position="164"/>
        <end position="183"/>
    </location>
</feature>
<keyword evidence="3" id="KW-1185">Reference proteome</keyword>
<keyword evidence="1" id="KW-0812">Transmembrane</keyword>
<feature type="transmembrane region" description="Helical" evidence="1">
    <location>
        <begin position="130"/>
        <end position="152"/>
    </location>
</feature>
<feature type="transmembrane region" description="Helical" evidence="1">
    <location>
        <begin position="35"/>
        <end position="53"/>
    </location>
</feature>
<dbReference type="EMBL" id="JAHQCR010000034">
    <property type="protein sequence ID" value="MBU9721493.1"/>
    <property type="molecule type" value="Genomic_DNA"/>
</dbReference>
<feature type="transmembrane region" description="Helical" evidence="1">
    <location>
        <begin position="103"/>
        <end position="124"/>
    </location>
</feature>
<reference evidence="2 3" key="1">
    <citation type="submission" date="2021-06" db="EMBL/GenBank/DDBJ databases">
        <title>Bacillus sp. RD4P76, an endophyte from a halophyte.</title>
        <authorList>
            <person name="Sun J.-Q."/>
        </authorList>
    </citation>
    <scope>NUCLEOTIDE SEQUENCE [LARGE SCALE GENOMIC DNA]</scope>
    <source>
        <strain evidence="2 3">JCM 17098</strain>
    </source>
</reference>
<feature type="transmembrane region" description="Helical" evidence="1">
    <location>
        <begin position="218"/>
        <end position="237"/>
    </location>
</feature>
<evidence type="ECO:0000313" key="2">
    <source>
        <dbReference type="EMBL" id="MBU9721493.1"/>
    </source>
</evidence>
<dbReference type="RefSeq" id="WP_088075363.1">
    <property type="nucleotide sequence ID" value="NZ_JAHQCR010000034.1"/>
</dbReference>
<gene>
    <name evidence="2" type="ORF">KS407_08550</name>
</gene>
<comment type="caution">
    <text evidence="2">The sequence shown here is derived from an EMBL/GenBank/DDBJ whole genome shotgun (WGS) entry which is preliminary data.</text>
</comment>
<proteinExistence type="predicted"/>
<feature type="transmembrane region" description="Helical" evidence="1">
    <location>
        <begin position="6"/>
        <end position="23"/>
    </location>
</feature>
<keyword evidence="1" id="KW-0472">Membrane</keyword>
<sequence length="239" mass="27281">MPFGAFLIGIAFIVIHLLANKLIPANKIKQVQWFSFSGGLAVSYVFVYVLPSLHREQMKIEEFSNQLAMESELYFIGLIGVLIFYGVQKLARKRRSMTPNGGWVFWLQLLFFAIYNMLIAYIVVSSRVTGVQAVFYGIAIGMHFIAIAHDLWRENSYIYNRIGRYILATGIICGWIMGLLLSLSHVQQSIIFAFISGAMILNVLKYELPSDQESHFPTFAFGVVSYTILTLSLKFFFEW</sequence>
<evidence type="ECO:0000256" key="1">
    <source>
        <dbReference type="SAM" id="Phobius"/>
    </source>
</evidence>
<dbReference type="Proteomes" id="UP000790580">
    <property type="component" value="Unassembled WGS sequence"/>
</dbReference>
<feature type="transmembrane region" description="Helical" evidence="1">
    <location>
        <begin position="73"/>
        <end position="91"/>
    </location>
</feature>